<dbReference type="CDD" id="cd18774">
    <property type="entry name" value="PDC2_HK_sensor"/>
    <property type="match status" value="1"/>
</dbReference>
<evidence type="ECO:0000256" key="9">
    <source>
        <dbReference type="ARBA" id="ARBA00023012"/>
    </source>
</evidence>
<dbReference type="Proteomes" id="UP000325255">
    <property type="component" value="Unassembled WGS sequence"/>
</dbReference>
<feature type="coiled-coil region" evidence="11">
    <location>
        <begin position="329"/>
        <end position="377"/>
    </location>
</feature>
<dbReference type="EC" id="2.7.13.3" evidence="3"/>
<dbReference type="InterPro" id="IPR011006">
    <property type="entry name" value="CheY-like_superfamily"/>
</dbReference>
<dbReference type="InterPro" id="IPR004358">
    <property type="entry name" value="Sig_transdc_His_kin-like_C"/>
</dbReference>
<evidence type="ECO:0000256" key="3">
    <source>
        <dbReference type="ARBA" id="ARBA00012438"/>
    </source>
</evidence>
<dbReference type="Pfam" id="PF00672">
    <property type="entry name" value="HAMP"/>
    <property type="match status" value="1"/>
</dbReference>
<dbReference type="InterPro" id="IPR036097">
    <property type="entry name" value="HisK_dim/P_sf"/>
</dbReference>
<sequence>MAGALLPALGFQLLAEVRARTAMMRSLDGEALRLATLVAAEQRQAAEGVRQVLATLAASPTIRESDLTRCDRFLANVLAESGRYVALLTVSLDGRPRCVARPEDMGLDFSAPRFVREAVDAGRFVIGGHLPAQGARPAALAFALPYRDAYGQTTGTLVALLSLGWLRGQLDGLPLPPGAASFVVDRDGIVLDRRPRQSNDIGTAAPERFMAALRGGEMRTLLLAGMDGEERLYGLAPLGARGLELGVAVGLDPAAGGGAIRVEAARAGVFILFGTTLALLIAGAAASRTIGRPFRRLLAAASAWRSGRLAARVGQLGGPFEFRELGRALDEMAAASERREQDLRAARDEAVVTGQELAQQQARLREAEAARMAAEAAQHRFAQEQRMEAIGQLTAGVAHDFNNLLQVVAGNLELVEKAARGRGDAREARMLGTALRAVGRGARLTGQLLSFSRRQVLHARLVQLPTLLADIMERIVPVLPDDIAVSWHTVPDIWPCRLDAAHFETALLNVVMNARHAMPEGGKIEIRMGNLRLDAAAAGRFGVPAGDYIEVTVADSGIGMDQDVLDHVFEPFFTTREIGEGSGLGLSQVDGFVRQSGGGVAVSSTPGAGTSVSMLFPREAQGNGAPPAAPVVDLPGSQQRILVVDDDPGVLEVLKATLEDAGYQVTTARNGREALGLLRSEQPFDAVLTDVVMPGGVSGVDVARQASSLRPGIRVLLASGYSQMAEHGIDRRAEFAFLSKPYERMDLLHLLAGRNLAAPQGERA</sequence>
<name>A0A5M6IS08_9PROT</name>
<evidence type="ECO:0000313" key="16">
    <source>
        <dbReference type="Proteomes" id="UP000325255"/>
    </source>
</evidence>
<keyword evidence="9" id="KW-0902">Two-component regulatory system</keyword>
<dbReference type="PROSITE" id="PS50110">
    <property type="entry name" value="RESPONSE_REGULATORY"/>
    <property type="match status" value="1"/>
</dbReference>
<evidence type="ECO:0000256" key="7">
    <source>
        <dbReference type="ARBA" id="ARBA00022777"/>
    </source>
</evidence>
<feature type="domain" description="Response regulatory" evidence="13">
    <location>
        <begin position="640"/>
        <end position="755"/>
    </location>
</feature>
<dbReference type="Gene3D" id="3.30.450.20">
    <property type="entry name" value="PAS domain"/>
    <property type="match status" value="1"/>
</dbReference>
<dbReference type="OrthoDB" id="8169077at2"/>
<evidence type="ECO:0000256" key="10">
    <source>
        <dbReference type="PROSITE-ProRule" id="PRU00169"/>
    </source>
</evidence>
<dbReference type="Pfam" id="PF00072">
    <property type="entry name" value="Response_reg"/>
    <property type="match status" value="1"/>
</dbReference>
<comment type="subcellular location">
    <subcellularLocation>
        <location evidence="2">Membrane</location>
    </subcellularLocation>
</comment>
<dbReference type="RefSeq" id="WP_150042642.1">
    <property type="nucleotide sequence ID" value="NZ_OW485601.1"/>
</dbReference>
<feature type="domain" description="HAMP" evidence="14">
    <location>
        <begin position="288"/>
        <end position="341"/>
    </location>
</feature>
<dbReference type="PANTHER" id="PTHR43065">
    <property type="entry name" value="SENSOR HISTIDINE KINASE"/>
    <property type="match status" value="1"/>
</dbReference>
<evidence type="ECO:0000256" key="2">
    <source>
        <dbReference type="ARBA" id="ARBA00004370"/>
    </source>
</evidence>
<organism evidence="15 16">
    <name type="scientific">Rhodovastum atsumiense</name>
    <dbReference type="NCBI Taxonomy" id="504468"/>
    <lineage>
        <taxon>Bacteria</taxon>
        <taxon>Pseudomonadati</taxon>
        <taxon>Pseudomonadota</taxon>
        <taxon>Alphaproteobacteria</taxon>
        <taxon>Acetobacterales</taxon>
        <taxon>Acetobacteraceae</taxon>
        <taxon>Rhodovastum</taxon>
    </lineage>
</organism>
<dbReference type="InterPro" id="IPR036890">
    <property type="entry name" value="HATPase_C_sf"/>
</dbReference>
<dbReference type="InterPro" id="IPR001789">
    <property type="entry name" value="Sig_transdc_resp-reg_receiver"/>
</dbReference>
<dbReference type="InterPro" id="IPR003661">
    <property type="entry name" value="HisK_dim/P_dom"/>
</dbReference>
<dbReference type="SMART" id="SM00448">
    <property type="entry name" value="REC"/>
    <property type="match status" value="1"/>
</dbReference>
<keyword evidence="5" id="KW-0808">Transferase</keyword>
<dbReference type="GO" id="GO:0005524">
    <property type="term" value="F:ATP binding"/>
    <property type="evidence" value="ECO:0007669"/>
    <property type="project" value="UniProtKB-KW"/>
</dbReference>
<dbReference type="SMART" id="SM00387">
    <property type="entry name" value="HATPase_c"/>
    <property type="match status" value="1"/>
</dbReference>
<keyword evidence="7" id="KW-0418">Kinase</keyword>
<dbReference type="SUPFAM" id="SSF55874">
    <property type="entry name" value="ATPase domain of HSP90 chaperone/DNA topoisomerase II/histidine kinase"/>
    <property type="match status" value="1"/>
</dbReference>
<proteinExistence type="predicted"/>
<dbReference type="PANTHER" id="PTHR43065:SF46">
    <property type="entry name" value="C4-DICARBOXYLATE TRANSPORT SENSOR PROTEIN DCTB"/>
    <property type="match status" value="1"/>
</dbReference>
<dbReference type="SMART" id="SM00388">
    <property type="entry name" value="HisKA"/>
    <property type="match status" value="1"/>
</dbReference>
<keyword evidence="6" id="KW-0547">Nucleotide-binding</keyword>
<accession>A0A5M6IS08</accession>
<dbReference type="PRINTS" id="PR00344">
    <property type="entry name" value="BCTRLSENSOR"/>
</dbReference>
<dbReference type="Gene3D" id="3.30.565.10">
    <property type="entry name" value="Histidine kinase-like ATPase, C-terminal domain"/>
    <property type="match status" value="1"/>
</dbReference>
<feature type="domain" description="Histidine kinase" evidence="12">
    <location>
        <begin position="396"/>
        <end position="620"/>
    </location>
</feature>
<dbReference type="InterPro" id="IPR003594">
    <property type="entry name" value="HATPase_dom"/>
</dbReference>
<dbReference type="InterPro" id="IPR005467">
    <property type="entry name" value="His_kinase_dom"/>
</dbReference>
<dbReference type="PROSITE" id="PS50885">
    <property type="entry name" value="HAMP"/>
    <property type="match status" value="1"/>
</dbReference>
<dbReference type="CDD" id="cd00082">
    <property type="entry name" value="HisKA"/>
    <property type="match status" value="1"/>
</dbReference>
<evidence type="ECO:0000256" key="11">
    <source>
        <dbReference type="SAM" id="Coils"/>
    </source>
</evidence>
<dbReference type="InterPro" id="IPR003660">
    <property type="entry name" value="HAMP_dom"/>
</dbReference>
<evidence type="ECO:0000256" key="6">
    <source>
        <dbReference type="ARBA" id="ARBA00022741"/>
    </source>
</evidence>
<dbReference type="SUPFAM" id="SSF47384">
    <property type="entry name" value="Homodimeric domain of signal transducing histidine kinase"/>
    <property type="match status" value="1"/>
</dbReference>
<evidence type="ECO:0000256" key="8">
    <source>
        <dbReference type="ARBA" id="ARBA00022840"/>
    </source>
</evidence>
<evidence type="ECO:0000256" key="4">
    <source>
        <dbReference type="ARBA" id="ARBA00022553"/>
    </source>
</evidence>
<comment type="catalytic activity">
    <reaction evidence="1">
        <text>ATP + protein L-histidine = ADP + protein N-phospho-L-histidine.</text>
        <dbReference type="EC" id="2.7.13.3"/>
    </reaction>
</comment>
<dbReference type="GO" id="GO:0016020">
    <property type="term" value="C:membrane"/>
    <property type="evidence" value="ECO:0007669"/>
    <property type="project" value="UniProtKB-SubCell"/>
</dbReference>
<evidence type="ECO:0000256" key="1">
    <source>
        <dbReference type="ARBA" id="ARBA00000085"/>
    </source>
</evidence>
<reference evidence="15 16" key="1">
    <citation type="submission" date="2019-09" db="EMBL/GenBank/DDBJ databases">
        <title>Genome sequence of Rhodovastum atsumiense, a diverse member of the Acetobacteraceae family of non-sulfur purple photosynthetic bacteria.</title>
        <authorList>
            <person name="Meyer T."/>
            <person name="Kyndt J."/>
        </authorList>
    </citation>
    <scope>NUCLEOTIDE SEQUENCE [LARGE SCALE GENOMIC DNA]</scope>
    <source>
        <strain evidence="15 16">DSM 21279</strain>
    </source>
</reference>
<dbReference type="SUPFAM" id="SSF52172">
    <property type="entry name" value="CheY-like"/>
    <property type="match status" value="1"/>
</dbReference>
<evidence type="ECO:0000259" key="13">
    <source>
        <dbReference type="PROSITE" id="PS50110"/>
    </source>
</evidence>
<dbReference type="PROSITE" id="PS50109">
    <property type="entry name" value="HIS_KIN"/>
    <property type="match status" value="1"/>
</dbReference>
<dbReference type="Gene3D" id="6.10.340.10">
    <property type="match status" value="1"/>
</dbReference>
<protein>
    <recommendedName>
        <fullName evidence="3">histidine kinase</fullName>
        <ecNumber evidence="3">2.7.13.3</ecNumber>
    </recommendedName>
</protein>
<evidence type="ECO:0000256" key="5">
    <source>
        <dbReference type="ARBA" id="ARBA00022679"/>
    </source>
</evidence>
<dbReference type="Gene3D" id="1.10.287.130">
    <property type="match status" value="1"/>
</dbReference>
<feature type="modified residue" description="4-aspartylphosphate" evidence="10">
    <location>
        <position position="690"/>
    </location>
</feature>
<keyword evidence="16" id="KW-1185">Reference proteome</keyword>
<comment type="caution">
    <text evidence="15">The sequence shown here is derived from an EMBL/GenBank/DDBJ whole genome shotgun (WGS) entry which is preliminary data.</text>
</comment>
<dbReference type="GO" id="GO:0000155">
    <property type="term" value="F:phosphorelay sensor kinase activity"/>
    <property type="evidence" value="ECO:0007669"/>
    <property type="project" value="InterPro"/>
</dbReference>
<dbReference type="SMART" id="SM00304">
    <property type="entry name" value="HAMP"/>
    <property type="match status" value="1"/>
</dbReference>
<dbReference type="Pfam" id="PF00512">
    <property type="entry name" value="HisKA"/>
    <property type="match status" value="1"/>
</dbReference>
<gene>
    <name evidence="15" type="ORF">F1189_19995</name>
</gene>
<evidence type="ECO:0000259" key="12">
    <source>
        <dbReference type="PROSITE" id="PS50109"/>
    </source>
</evidence>
<evidence type="ECO:0000313" key="15">
    <source>
        <dbReference type="EMBL" id="KAA5610265.1"/>
    </source>
</evidence>
<evidence type="ECO:0000259" key="14">
    <source>
        <dbReference type="PROSITE" id="PS50885"/>
    </source>
</evidence>
<keyword evidence="8" id="KW-0067">ATP-binding</keyword>
<keyword evidence="11" id="KW-0175">Coiled coil</keyword>
<dbReference type="EMBL" id="VWPK01000035">
    <property type="protein sequence ID" value="KAA5610265.1"/>
    <property type="molecule type" value="Genomic_DNA"/>
</dbReference>
<dbReference type="Pfam" id="PF02518">
    <property type="entry name" value="HATPase_c"/>
    <property type="match status" value="1"/>
</dbReference>
<keyword evidence="4 10" id="KW-0597">Phosphoprotein</keyword>
<dbReference type="Gene3D" id="3.40.50.2300">
    <property type="match status" value="1"/>
</dbReference>
<dbReference type="AlphaFoldDB" id="A0A5M6IS08"/>